<keyword evidence="1" id="KW-0804">Transcription</keyword>
<dbReference type="SUPFAM" id="SSF117856">
    <property type="entry name" value="AF0104/ALDC/Ptd012-like"/>
    <property type="match status" value="1"/>
</dbReference>
<dbReference type="Gene3D" id="3.30.1330.80">
    <property type="entry name" value="Hypothetical protein, similar to alpha- acetolactate decarboxylase, domain 2"/>
    <property type="match status" value="1"/>
</dbReference>
<dbReference type="InterPro" id="IPR005175">
    <property type="entry name" value="PPC_dom"/>
</dbReference>
<keyword evidence="1" id="KW-0238">DNA-binding</keyword>
<dbReference type="CDD" id="cd11378">
    <property type="entry name" value="DUF296"/>
    <property type="match status" value="1"/>
</dbReference>
<evidence type="ECO:0000256" key="1">
    <source>
        <dbReference type="RuleBase" id="RU367031"/>
    </source>
</evidence>
<keyword evidence="1" id="KW-0539">Nucleus</keyword>
<feature type="coiled-coil region" evidence="2">
    <location>
        <begin position="139"/>
        <end position="166"/>
    </location>
</feature>
<evidence type="ECO:0000313" key="4">
    <source>
        <dbReference type="RefSeq" id="XP_039118781.1"/>
    </source>
</evidence>
<gene>
    <name evidence="4" type="primary">LOC120254820</name>
</gene>
<comment type="function">
    <text evidence="1">Transcription factor that specifically binds AT-rich DNA sequences related to the nuclear matrix attachment regions (MARs).</text>
</comment>
<dbReference type="GO" id="GO:0003680">
    <property type="term" value="F:minor groove of adenine-thymine-rich DNA binding"/>
    <property type="evidence" value="ECO:0007669"/>
    <property type="project" value="UniProtKB-UniRule"/>
</dbReference>
<name>A0AB40AUX0_DIOCR</name>
<dbReference type="Proteomes" id="UP001515500">
    <property type="component" value="Unplaced"/>
</dbReference>
<organism evidence="3 4">
    <name type="scientific">Dioscorea cayennensis subsp. rotundata</name>
    <name type="common">White Guinea yam</name>
    <name type="synonym">Dioscorea rotundata</name>
    <dbReference type="NCBI Taxonomy" id="55577"/>
    <lineage>
        <taxon>Eukaryota</taxon>
        <taxon>Viridiplantae</taxon>
        <taxon>Streptophyta</taxon>
        <taxon>Embryophyta</taxon>
        <taxon>Tracheophyta</taxon>
        <taxon>Spermatophyta</taxon>
        <taxon>Magnoliopsida</taxon>
        <taxon>Liliopsida</taxon>
        <taxon>Dioscoreales</taxon>
        <taxon>Dioscoreaceae</taxon>
        <taxon>Dioscorea</taxon>
    </lineage>
</organism>
<evidence type="ECO:0000313" key="3">
    <source>
        <dbReference type="Proteomes" id="UP001515500"/>
    </source>
</evidence>
<dbReference type="GO" id="GO:0005634">
    <property type="term" value="C:nucleus"/>
    <property type="evidence" value="ECO:0007669"/>
    <property type="project" value="UniProtKB-SubCell"/>
</dbReference>
<dbReference type="GeneID" id="120254820"/>
<dbReference type="AlphaFoldDB" id="A0AB40AUX0"/>
<protein>
    <recommendedName>
        <fullName evidence="1">AT-hook motif nuclear-localized protein</fullName>
    </recommendedName>
</protein>
<comment type="domain">
    <text evidence="1">The PPC domain mediates interactions between AHL proteins.</text>
</comment>
<comment type="subcellular location">
    <subcellularLocation>
        <location evidence="1">Nucleus</location>
    </subcellularLocation>
</comment>
<keyword evidence="2" id="KW-0175">Coiled coil</keyword>
<keyword evidence="3" id="KW-1185">Reference proteome</keyword>
<dbReference type="PANTHER" id="PTHR31500:SF96">
    <property type="entry name" value="AT-HOOK MOTIF NUCLEAR-LOCALIZED PROTEIN 7"/>
    <property type="match status" value="1"/>
</dbReference>
<dbReference type="RefSeq" id="XP_039118781.1">
    <property type="nucleotide sequence ID" value="XM_039262847.1"/>
</dbReference>
<accession>A0AB40AUX0</accession>
<reference evidence="4" key="1">
    <citation type="submission" date="2025-08" db="UniProtKB">
        <authorList>
            <consortium name="RefSeq"/>
        </authorList>
    </citation>
    <scope>IDENTIFICATION</scope>
</reference>
<sequence>MIFGELFSFPPDTNLKAEKLELGCPPIAEKGFRSPSSDDRSSVPISLIGLQSSWILLIEHSWSENPAARPTIREIIDRLTYVQKRIAHKKPWTDVTMKIISFSQQGPRGICILSANGVISNVTLRQPDFTGGTLTYETLGQVQDNNKELQQSLLEMKEERDQYCAEMMRQMKNMMMSFERRILQ</sequence>
<proteinExistence type="predicted"/>
<evidence type="ECO:0000256" key="2">
    <source>
        <dbReference type="SAM" id="Coils"/>
    </source>
</evidence>
<keyword evidence="1" id="KW-0805">Transcription regulation</keyword>
<dbReference type="InterPro" id="IPR039605">
    <property type="entry name" value="AHL"/>
</dbReference>
<dbReference type="PANTHER" id="PTHR31500">
    <property type="entry name" value="AT-HOOK MOTIF NUCLEAR-LOCALIZED PROTEIN 9"/>
    <property type="match status" value="1"/>
</dbReference>